<comment type="catalytic activity">
    <reaction evidence="2">
        <text>2 GTP = 3',3'-c-di-GMP + 2 diphosphate</text>
        <dbReference type="Rhea" id="RHEA:24898"/>
        <dbReference type="ChEBI" id="CHEBI:33019"/>
        <dbReference type="ChEBI" id="CHEBI:37565"/>
        <dbReference type="ChEBI" id="CHEBI:58805"/>
        <dbReference type="EC" id="2.7.7.65"/>
    </reaction>
</comment>
<protein>
    <recommendedName>
        <fullName evidence="1">diguanylate cyclase</fullName>
        <ecNumber evidence="1">2.7.7.65</ecNumber>
    </recommendedName>
</protein>
<evidence type="ECO:0000313" key="5">
    <source>
        <dbReference type="Proteomes" id="UP000615755"/>
    </source>
</evidence>
<keyword evidence="5" id="KW-1185">Reference proteome</keyword>
<proteinExistence type="predicted"/>
<evidence type="ECO:0000259" key="3">
    <source>
        <dbReference type="PROSITE" id="PS50887"/>
    </source>
</evidence>
<dbReference type="EC" id="2.7.7.65" evidence="1"/>
<dbReference type="PANTHER" id="PTHR45138:SF9">
    <property type="entry name" value="DIGUANYLATE CYCLASE DGCM-RELATED"/>
    <property type="match status" value="1"/>
</dbReference>
<comment type="caution">
    <text evidence="4">The sequence shown here is derived from an EMBL/GenBank/DDBJ whole genome shotgun (WGS) entry which is preliminary data.</text>
</comment>
<dbReference type="Proteomes" id="UP000615755">
    <property type="component" value="Unassembled WGS sequence"/>
</dbReference>
<dbReference type="NCBIfam" id="TIGR00254">
    <property type="entry name" value="GGDEF"/>
    <property type="match status" value="1"/>
</dbReference>
<name>A0ABR9E9F0_9GAMM</name>
<organism evidence="4 5">
    <name type="scientific">Pseudoalteromonas aurantia 208</name>
    <dbReference type="NCBI Taxonomy" id="1314867"/>
    <lineage>
        <taxon>Bacteria</taxon>
        <taxon>Pseudomonadati</taxon>
        <taxon>Pseudomonadota</taxon>
        <taxon>Gammaproteobacteria</taxon>
        <taxon>Alteromonadales</taxon>
        <taxon>Pseudoalteromonadaceae</taxon>
        <taxon>Pseudoalteromonas</taxon>
    </lineage>
</organism>
<dbReference type="SUPFAM" id="SSF55073">
    <property type="entry name" value="Nucleotide cyclase"/>
    <property type="match status" value="1"/>
</dbReference>
<sequence length="325" mass="36905">MTIATQCGHELTARLLDQKSECALDACFDKILEHLTQGNHAYALLFCKQFTPQQIPNTVFTYLEETLTEADIESQVKRLEKLKPSVEVHYYHRKGIFPAKFENNILGFLVIELIEDELISPLESLIAHLLNVFVKQLSTLHYACIDPLSQLLNRQTFEEKVLSVVARDNHAAMRQGYAERRWYLAMLDIDNFKGVNDTFGHVIGDEVILLVAQLLKSSFRAEDYVFRYGGEEFAVLFPSQCPTTAFNGLERIRMLIEAARFPQVGSITVSGGFVALVNIGQTSEAVHQADQALYYSKQHGRNKMTFFDDLNIAPLEPIHSDIELF</sequence>
<dbReference type="EMBL" id="AQGV01000011">
    <property type="protein sequence ID" value="MBE0366875.1"/>
    <property type="molecule type" value="Genomic_DNA"/>
</dbReference>
<dbReference type="InterPro" id="IPR029787">
    <property type="entry name" value="Nucleotide_cyclase"/>
</dbReference>
<dbReference type="PROSITE" id="PS50887">
    <property type="entry name" value="GGDEF"/>
    <property type="match status" value="1"/>
</dbReference>
<dbReference type="Pfam" id="PF00990">
    <property type="entry name" value="GGDEF"/>
    <property type="match status" value="1"/>
</dbReference>
<dbReference type="RefSeq" id="WP_192506371.1">
    <property type="nucleotide sequence ID" value="NZ_AQGV01000011.1"/>
</dbReference>
<reference evidence="4 5" key="1">
    <citation type="submission" date="2015-03" db="EMBL/GenBank/DDBJ databases">
        <title>Genome sequence of Pseudoalteromonas aurantia.</title>
        <authorList>
            <person name="Xie B.-B."/>
            <person name="Rong J.-C."/>
            <person name="Qin Q.-L."/>
            <person name="Zhang Y.-Z."/>
        </authorList>
    </citation>
    <scope>NUCLEOTIDE SEQUENCE [LARGE SCALE GENOMIC DNA]</scope>
    <source>
        <strain evidence="4 5">208</strain>
    </source>
</reference>
<dbReference type="InterPro" id="IPR043128">
    <property type="entry name" value="Rev_trsase/Diguanyl_cyclase"/>
</dbReference>
<evidence type="ECO:0000313" key="4">
    <source>
        <dbReference type="EMBL" id="MBE0366875.1"/>
    </source>
</evidence>
<dbReference type="SMART" id="SM00267">
    <property type="entry name" value="GGDEF"/>
    <property type="match status" value="1"/>
</dbReference>
<evidence type="ECO:0000256" key="1">
    <source>
        <dbReference type="ARBA" id="ARBA00012528"/>
    </source>
</evidence>
<dbReference type="Gene3D" id="3.30.70.270">
    <property type="match status" value="1"/>
</dbReference>
<feature type="domain" description="GGDEF" evidence="3">
    <location>
        <begin position="180"/>
        <end position="309"/>
    </location>
</feature>
<gene>
    <name evidence="4" type="ORF">PAUR_a0132</name>
</gene>
<accession>A0ABR9E9F0</accession>
<dbReference type="InterPro" id="IPR050469">
    <property type="entry name" value="Diguanylate_Cyclase"/>
</dbReference>
<dbReference type="PANTHER" id="PTHR45138">
    <property type="entry name" value="REGULATORY COMPONENTS OF SENSORY TRANSDUCTION SYSTEM"/>
    <property type="match status" value="1"/>
</dbReference>
<evidence type="ECO:0000256" key="2">
    <source>
        <dbReference type="ARBA" id="ARBA00034247"/>
    </source>
</evidence>
<dbReference type="CDD" id="cd01949">
    <property type="entry name" value="GGDEF"/>
    <property type="match status" value="1"/>
</dbReference>
<dbReference type="InterPro" id="IPR000160">
    <property type="entry name" value="GGDEF_dom"/>
</dbReference>